<dbReference type="Pfam" id="PF00196">
    <property type="entry name" value="GerE"/>
    <property type="match status" value="1"/>
</dbReference>
<dbReference type="GO" id="GO:0006355">
    <property type="term" value="P:regulation of DNA-templated transcription"/>
    <property type="evidence" value="ECO:0007669"/>
    <property type="project" value="InterPro"/>
</dbReference>
<proteinExistence type="predicted"/>
<gene>
    <name evidence="2" type="ORF">LCGC14_3147490</name>
</gene>
<organism evidence="2">
    <name type="scientific">marine sediment metagenome</name>
    <dbReference type="NCBI Taxonomy" id="412755"/>
    <lineage>
        <taxon>unclassified sequences</taxon>
        <taxon>metagenomes</taxon>
        <taxon>ecological metagenomes</taxon>
    </lineage>
</organism>
<protein>
    <recommendedName>
        <fullName evidence="1">HTH luxR-type domain-containing protein</fullName>
    </recommendedName>
</protein>
<dbReference type="EMBL" id="LAZR01069184">
    <property type="protein sequence ID" value="KKK48203.1"/>
    <property type="molecule type" value="Genomic_DNA"/>
</dbReference>
<evidence type="ECO:0000259" key="1">
    <source>
        <dbReference type="Pfam" id="PF00196"/>
    </source>
</evidence>
<comment type="caution">
    <text evidence="2">The sequence shown here is derived from an EMBL/GenBank/DDBJ whole genome shotgun (WGS) entry which is preliminary data.</text>
</comment>
<dbReference type="Gene3D" id="1.10.10.10">
    <property type="entry name" value="Winged helix-like DNA-binding domain superfamily/Winged helix DNA-binding domain"/>
    <property type="match status" value="1"/>
</dbReference>
<dbReference type="AlphaFoldDB" id="A0A0F8VV24"/>
<dbReference type="InterPro" id="IPR036388">
    <property type="entry name" value="WH-like_DNA-bd_sf"/>
</dbReference>
<feature type="domain" description="HTH luxR-type" evidence="1">
    <location>
        <begin position="1"/>
        <end position="26"/>
    </location>
</feature>
<evidence type="ECO:0000313" key="2">
    <source>
        <dbReference type="EMBL" id="KKK48203.1"/>
    </source>
</evidence>
<name>A0A0F8VV24_9ZZZZ</name>
<accession>A0A0F8VV24</accession>
<dbReference type="InterPro" id="IPR000792">
    <property type="entry name" value="Tscrpt_reg_LuxR_C"/>
</dbReference>
<reference evidence="2" key="1">
    <citation type="journal article" date="2015" name="Nature">
        <title>Complex archaea that bridge the gap between prokaryotes and eukaryotes.</title>
        <authorList>
            <person name="Spang A."/>
            <person name="Saw J.H."/>
            <person name="Jorgensen S.L."/>
            <person name="Zaremba-Niedzwiedzka K."/>
            <person name="Martijn J."/>
            <person name="Lind A.E."/>
            <person name="van Eijk R."/>
            <person name="Schleper C."/>
            <person name="Guy L."/>
            <person name="Ettema T.J."/>
        </authorList>
    </citation>
    <scope>NUCLEOTIDE SEQUENCE</scope>
</reference>
<sequence length="92" mass="10620">MELCLEGKTNKQIAQELMLSPRAVSYIIHSPVFEDKIYIRRGHRQMEHDLATSTVRIPRHFSDLDTLEKKLDNPNPRIQLAAAKKILDRVGI</sequence>